<dbReference type="Pfam" id="PF17770">
    <property type="entry name" value="RNase_J_C"/>
    <property type="match status" value="1"/>
</dbReference>
<evidence type="ECO:0000256" key="5">
    <source>
        <dbReference type="ARBA" id="ARBA00022839"/>
    </source>
</evidence>
<dbReference type="Gene3D" id="3.60.15.10">
    <property type="entry name" value="Ribonuclease Z/Hydroxyacylglutathione hydrolase-like"/>
    <property type="match status" value="1"/>
</dbReference>
<proteinExistence type="predicted"/>
<organism evidence="8 9">
    <name type="scientific">Glacieibacterium frigidum</name>
    <dbReference type="NCBI Taxonomy" id="2593303"/>
    <lineage>
        <taxon>Bacteria</taxon>
        <taxon>Pseudomonadati</taxon>
        <taxon>Pseudomonadota</taxon>
        <taxon>Alphaproteobacteria</taxon>
        <taxon>Sphingomonadales</taxon>
        <taxon>Sphingosinicellaceae</taxon>
        <taxon>Glacieibacterium</taxon>
    </lineage>
</organism>
<dbReference type="InterPro" id="IPR042173">
    <property type="entry name" value="RNase_J_2"/>
</dbReference>
<dbReference type="Pfam" id="PF00753">
    <property type="entry name" value="Lactamase_B"/>
    <property type="match status" value="1"/>
</dbReference>
<name>A0A552UI48_9SPHN</name>
<dbReference type="InterPro" id="IPR055132">
    <property type="entry name" value="RNase_J_b_CASP"/>
</dbReference>
<dbReference type="GO" id="GO:0003723">
    <property type="term" value="F:RNA binding"/>
    <property type="evidence" value="ECO:0007669"/>
    <property type="project" value="UniProtKB-KW"/>
</dbReference>
<keyword evidence="6" id="KW-0694">RNA-binding</keyword>
<dbReference type="Gene3D" id="3.40.50.10710">
    <property type="entry name" value="Metallo-hydrolase/oxidoreductase"/>
    <property type="match status" value="1"/>
</dbReference>
<dbReference type="Gene3D" id="3.10.20.580">
    <property type="match status" value="1"/>
</dbReference>
<sequence>MTPGKELIFLPLGGSGEIGMNVNLYGCNGKWVMVDLGMTFADPSYPGVDLILPDLSFIEERRKDLLGVVLTHGHEDHIGAIPYLANDLGVPLYATPFTAGLIRKKLEEEGILDQVELNIIPLAGTLKLGDFTFTYAALAHSIPEGNALIIDTPYGRVFHTGDWKLDDKPQLGVPSTEAELRAIGDKGVLAMVGDSTNVFNMEASGSEEGVRIGLDEVIQSRAKGRVLVTTFASNAARLHTLGQVAKDTGRHLVLVGRSMDRILTTAKAAGYLKDFPPLMSFENAARADPSSLLIVCTGAQGEPNAALSRIAAGSHSHLKLEPGDLVVYSSKQIPGNELAIGHVQNALAARGIEVITEKQAHVHVSGHPGRPELEKMYAWIRPQIAIPVHGERRHLEEHAKLALSIGVPRAMVPSNGGAIRLAPDGPKLVGHEKVGRLVLDGDVILPADGATMVQRRRIMHNGYVSATLVLNKAGKLAAAPSIIMQGVPVEEDREDFIAEMAEAAGKAGQGDSRNAEKFAESVRVAVRRVARDWTGKKPVTDVQVVQL</sequence>
<dbReference type="EMBL" id="VJWA01000001">
    <property type="protein sequence ID" value="TRW17894.1"/>
    <property type="molecule type" value="Genomic_DNA"/>
</dbReference>
<dbReference type="InterPro" id="IPR036866">
    <property type="entry name" value="RibonucZ/Hydroxyglut_hydro"/>
</dbReference>
<evidence type="ECO:0000259" key="7">
    <source>
        <dbReference type="SMART" id="SM00849"/>
    </source>
</evidence>
<evidence type="ECO:0000313" key="9">
    <source>
        <dbReference type="Proteomes" id="UP000317894"/>
    </source>
</evidence>
<dbReference type="SMART" id="SM00849">
    <property type="entry name" value="Lactamase_B"/>
    <property type="match status" value="1"/>
</dbReference>
<dbReference type="Proteomes" id="UP000317894">
    <property type="component" value="Unassembled WGS sequence"/>
</dbReference>
<evidence type="ECO:0000313" key="8">
    <source>
        <dbReference type="EMBL" id="TRW17894.1"/>
    </source>
</evidence>
<keyword evidence="3" id="KW-0378">Hydrolase</keyword>
<dbReference type="GO" id="GO:0046872">
    <property type="term" value="F:metal ion binding"/>
    <property type="evidence" value="ECO:0007669"/>
    <property type="project" value="UniProtKB-KW"/>
</dbReference>
<keyword evidence="9" id="KW-1185">Reference proteome</keyword>
<dbReference type="InterPro" id="IPR011108">
    <property type="entry name" value="RMMBL"/>
</dbReference>
<dbReference type="PANTHER" id="PTHR43694">
    <property type="entry name" value="RIBONUCLEASE J"/>
    <property type="match status" value="1"/>
</dbReference>
<keyword evidence="4" id="KW-0862">Zinc</keyword>
<feature type="domain" description="Metallo-beta-lactamase" evidence="7">
    <location>
        <begin position="19"/>
        <end position="214"/>
    </location>
</feature>
<dbReference type="OrthoDB" id="9770211at2"/>
<dbReference type="PANTHER" id="PTHR43694:SF1">
    <property type="entry name" value="RIBONUCLEASE J"/>
    <property type="match status" value="1"/>
</dbReference>
<dbReference type="GO" id="GO:0004527">
    <property type="term" value="F:exonuclease activity"/>
    <property type="evidence" value="ECO:0007669"/>
    <property type="project" value="UniProtKB-KW"/>
</dbReference>
<dbReference type="CDD" id="cd07714">
    <property type="entry name" value="RNaseJ_MBL-fold"/>
    <property type="match status" value="1"/>
</dbReference>
<protein>
    <submittedName>
        <fullName evidence="8">Ribonuclease J</fullName>
    </submittedName>
</protein>
<accession>A0A552UI48</accession>
<reference evidence="8 9" key="1">
    <citation type="submission" date="2019-07" db="EMBL/GenBank/DDBJ databases">
        <title>Novel species isolated from glacier.</title>
        <authorList>
            <person name="Liu Q."/>
            <person name="Xin Y.-H."/>
        </authorList>
    </citation>
    <scope>NUCLEOTIDE SEQUENCE [LARGE SCALE GENOMIC DNA]</scope>
    <source>
        <strain evidence="8 9">LB1R16</strain>
    </source>
</reference>
<dbReference type="Pfam" id="PF22505">
    <property type="entry name" value="RNase_J_b_CASP"/>
    <property type="match status" value="1"/>
</dbReference>
<evidence type="ECO:0000256" key="6">
    <source>
        <dbReference type="ARBA" id="ARBA00022884"/>
    </source>
</evidence>
<evidence type="ECO:0000256" key="3">
    <source>
        <dbReference type="ARBA" id="ARBA00022801"/>
    </source>
</evidence>
<dbReference type="Pfam" id="PF07521">
    <property type="entry name" value="RMMBL"/>
    <property type="match status" value="1"/>
</dbReference>
<keyword evidence="1" id="KW-0540">Nuclease</keyword>
<dbReference type="SUPFAM" id="SSF56281">
    <property type="entry name" value="Metallo-hydrolase/oxidoreductase"/>
    <property type="match status" value="1"/>
</dbReference>
<evidence type="ECO:0000256" key="2">
    <source>
        <dbReference type="ARBA" id="ARBA00022723"/>
    </source>
</evidence>
<evidence type="ECO:0000256" key="4">
    <source>
        <dbReference type="ARBA" id="ARBA00022833"/>
    </source>
</evidence>
<dbReference type="RefSeq" id="WP_144236588.1">
    <property type="nucleotide sequence ID" value="NZ_VJWA01000001.1"/>
</dbReference>
<dbReference type="InterPro" id="IPR041636">
    <property type="entry name" value="RNase_J_C"/>
</dbReference>
<evidence type="ECO:0000256" key="1">
    <source>
        <dbReference type="ARBA" id="ARBA00022722"/>
    </source>
</evidence>
<dbReference type="InterPro" id="IPR001279">
    <property type="entry name" value="Metallo-B-lactamas"/>
</dbReference>
<comment type="caution">
    <text evidence="8">The sequence shown here is derived from an EMBL/GenBank/DDBJ whole genome shotgun (WGS) entry which is preliminary data.</text>
</comment>
<gene>
    <name evidence="8" type="ORF">FMM06_07140</name>
</gene>
<dbReference type="AlphaFoldDB" id="A0A552UI48"/>
<keyword evidence="2" id="KW-0479">Metal-binding</keyword>
<keyword evidence="5" id="KW-0269">Exonuclease</keyword>